<sequence>MANHSKARRRWDRTVGYRLEAAGLWLLLGLLRSLGIDRASAFGGWLARGFGPRSGASKKALRNIALAFPEMTPEQHRDILAGAWENFGRTMAEYVHLGTLAAEWDRRVELVGGEYLDQLAGDGRPGIAMTGHFANWELSALACARAGMELTFVFRQPNNPYAAALLAEARRPLGGTMVPKGREAARGLMTAIRKGGHVGLLVDQKLNEGIPVPFLGRDAMTGTVLADLALRYQAPVVPIRVVRLKGARFRVEVFPPLEFAKSGDMAADVRAVMGRVNDLLGDWVRAEPGQWLWQHRRWPD</sequence>
<dbReference type="InterPro" id="IPR004960">
    <property type="entry name" value="LipA_acyltrans"/>
</dbReference>
<dbReference type="EMBL" id="CP051775">
    <property type="protein sequence ID" value="QJE73887.1"/>
    <property type="molecule type" value="Genomic_DNA"/>
</dbReference>
<dbReference type="GO" id="GO:0009247">
    <property type="term" value="P:glycolipid biosynthetic process"/>
    <property type="evidence" value="ECO:0007669"/>
    <property type="project" value="UniProtKB-ARBA"/>
</dbReference>
<evidence type="ECO:0000256" key="4">
    <source>
        <dbReference type="ARBA" id="ARBA00022679"/>
    </source>
</evidence>
<evidence type="ECO:0000256" key="5">
    <source>
        <dbReference type="ARBA" id="ARBA00023136"/>
    </source>
</evidence>
<evidence type="ECO:0000313" key="8">
    <source>
        <dbReference type="Proteomes" id="UP000501891"/>
    </source>
</evidence>
<proteinExistence type="predicted"/>
<keyword evidence="8" id="KW-1185">Reference proteome</keyword>
<dbReference type="KEGG" id="acru:HHL28_12985"/>
<organism evidence="7 8">
    <name type="scientific">Aerophototrophica crusticola</name>
    <dbReference type="NCBI Taxonomy" id="1709002"/>
    <lineage>
        <taxon>Bacteria</taxon>
        <taxon>Pseudomonadati</taxon>
        <taxon>Pseudomonadota</taxon>
        <taxon>Alphaproteobacteria</taxon>
        <taxon>Rhodospirillales</taxon>
        <taxon>Rhodospirillaceae</taxon>
        <taxon>Aerophototrophica</taxon>
    </lineage>
</organism>
<keyword evidence="4" id="KW-0808">Transferase</keyword>
<evidence type="ECO:0000256" key="1">
    <source>
        <dbReference type="ARBA" id="ARBA00004533"/>
    </source>
</evidence>
<evidence type="ECO:0000256" key="3">
    <source>
        <dbReference type="ARBA" id="ARBA00022519"/>
    </source>
</evidence>
<dbReference type="CDD" id="cd07984">
    <property type="entry name" value="LPLAT_LABLAT-like"/>
    <property type="match status" value="1"/>
</dbReference>
<accession>A0A858R939</accession>
<dbReference type="Proteomes" id="UP000501891">
    <property type="component" value="Chromosome"/>
</dbReference>
<keyword evidence="2" id="KW-1003">Cell membrane</keyword>
<keyword evidence="5" id="KW-0472">Membrane</keyword>
<dbReference type="GO" id="GO:0005886">
    <property type="term" value="C:plasma membrane"/>
    <property type="evidence" value="ECO:0007669"/>
    <property type="project" value="UniProtKB-SubCell"/>
</dbReference>
<dbReference type="PANTHER" id="PTHR30606">
    <property type="entry name" value="LIPID A BIOSYNTHESIS LAUROYL ACYLTRANSFERASE"/>
    <property type="match status" value="1"/>
</dbReference>
<gene>
    <name evidence="7" type="ORF">HHL28_12985</name>
</gene>
<reference evidence="7" key="1">
    <citation type="submission" date="2020-04" db="EMBL/GenBank/DDBJ databases">
        <title>A desert anoxygenic phototrophic bacterium fixes CO2 using RubisCO under aerobic conditions.</title>
        <authorList>
            <person name="Tang K."/>
        </authorList>
    </citation>
    <scope>NUCLEOTIDE SEQUENCE [LARGE SCALE GENOMIC DNA]</scope>
    <source>
        <strain evidence="7">MIMtkB3</strain>
    </source>
</reference>
<dbReference type="AlphaFoldDB" id="A0A858R939"/>
<keyword evidence="3" id="KW-0997">Cell inner membrane</keyword>
<evidence type="ECO:0000256" key="2">
    <source>
        <dbReference type="ARBA" id="ARBA00022475"/>
    </source>
</evidence>
<keyword evidence="6 7" id="KW-0012">Acyltransferase</keyword>
<dbReference type="Pfam" id="PF03279">
    <property type="entry name" value="Lip_A_acyltrans"/>
    <property type="match status" value="1"/>
</dbReference>
<name>A0A858R939_9PROT</name>
<comment type="subcellular location">
    <subcellularLocation>
        <location evidence="1">Cell inner membrane</location>
    </subcellularLocation>
</comment>
<evidence type="ECO:0000256" key="6">
    <source>
        <dbReference type="ARBA" id="ARBA00023315"/>
    </source>
</evidence>
<protein>
    <submittedName>
        <fullName evidence="7">Lipid A biosynthesis lauroyl acyltransferase</fullName>
    </submittedName>
</protein>
<evidence type="ECO:0000313" key="7">
    <source>
        <dbReference type="EMBL" id="QJE73887.1"/>
    </source>
</evidence>
<dbReference type="GO" id="GO:0016746">
    <property type="term" value="F:acyltransferase activity"/>
    <property type="evidence" value="ECO:0007669"/>
    <property type="project" value="UniProtKB-KW"/>
</dbReference>
<dbReference type="PANTHER" id="PTHR30606:SF9">
    <property type="entry name" value="LIPID A BIOSYNTHESIS LAUROYLTRANSFERASE"/>
    <property type="match status" value="1"/>
</dbReference>
<dbReference type="NCBIfam" id="NF005120">
    <property type="entry name" value="PRK06553.1"/>
    <property type="match status" value="1"/>
</dbReference>